<keyword evidence="7 12" id="KW-0808">Transferase</keyword>
<evidence type="ECO:0000256" key="7">
    <source>
        <dbReference type="ARBA" id="ARBA00022679"/>
    </source>
</evidence>
<dbReference type="NCBIfam" id="NF006767">
    <property type="entry name" value="PRK09289.1"/>
    <property type="match status" value="1"/>
</dbReference>
<evidence type="ECO:0000256" key="4">
    <source>
        <dbReference type="ARBA" id="ARBA00012827"/>
    </source>
</evidence>
<evidence type="ECO:0000256" key="2">
    <source>
        <dbReference type="ARBA" id="ARBA00002803"/>
    </source>
</evidence>
<accession>A0ABY6DS05</accession>
<dbReference type="SUPFAM" id="SSF63380">
    <property type="entry name" value="Riboflavin synthase domain-like"/>
    <property type="match status" value="2"/>
</dbReference>
<keyword evidence="13" id="KW-1185">Reference proteome</keyword>
<evidence type="ECO:0000256" key="10">
    <source>
        <dbReference type="PROSITE-ProRule" id="PRU00524"/>
    </source>
</evidence>
<dbReference type="NCBIfam" id="TIGR00187">
    <property type="entry name" value="ribE"/>
    <property type="match status" value="1"/>
</dbReference>
<feature type="domain" description="Lumazine-binding" evidence="11">
    <location>
        <begin position="98"/>
        <end position="198"/>
    </location>
</feature>
<dbReference type="PROSITE" id="PS51177">
    <property type="entry name" value="LUMAZINE_BIND"/>
    <property type="match status" value="2"/>
</dbReference>
<comment type="catalytic activity">
    <reaction evidence="1">
        <text>2 6,7-dimethyl-8-(1-D-ribityl)lumazine + H(+) = 5-amino-6-(D-ribitylamino)uracil + riboflavin</text>
        <dbReference type="Rhea" id="RHEA:20772"/>
        <dbReference type="ChEBI" id="CHEBI:15378"/>
        <dbReference type="ChEBI" id="CHEBI:15934"/>
        <dbReference type="ChEBI" id="CHEBI:57986"/>
        <dbReference type="ChEBI" id="CHEBI:58201"/>
        <dbReference type="EC" id="2.5.1.9"/>
    </reaction>
</comment>
<proteinExistence type="predicted"/>
<dbReference type="InterPro" id="IPR026017">
    <property type="entry name" value="Lumazine-bd_dom"/>
</dbReference>
<keyword evidence="6" id="KW-0686">Riboflavin biosynthesis</keyword>
<evidence type="ECO:0000256" key="1">
    <source>
        <dbReference type="ARBA" id="ARBA00000968"/>
    </source>
</evidence>
<dbReference type="CDD" id="cd00402">
    <property type="entry name" value="Riboflavin_synthase_like"/>
    <property type="match status" value="1"/>
</dbReference>
<evidence type="ECO:0000256" key="3">
    <source>
        <dbReference type="ARBA" id="ARBA00004887"/>
    </source>
</evidence>
<evidence type="ECO:0000256" key="8">
    <source>
        <dbReference type="ARBA" id="ARBA00022737"/>
    </source>
</evidence>
<comment type="pathway">
    <text evidence="3">Cofactor biosynthesis; riboflavin biosynthesis; riboflavin from 2-hydroxy-3-oxobutyl phosphate and 5-amino-6-(D-ribitylamino)uracil: step 2/2.</text>
</comment>
<organism evidence="12 13">
    <name type="scientific">Chitiniphilus purpureus</name>
    <dbReference type="NCBI Taxonomy" id="2981137"/>
    <lineage>
        <taxon>Bacteria</taxon>
        <taxon>Pseudomonadati</taxon>
        <taxon>Pseudomonadota</taxon>
        <taxon>Betaproteobacteria</taxon>
        <taxon>Neisseriales</taxon>
        <taxon>Chitinibacteraceae</taxon>
        <taxon>Chitiniphilus</taxon>
    </lineage>
</organism>
<dbReference type="PANTHER" id="PTHR21098">
    <property type="entry name" value="RIBOFLAVIN SYNTHASE ALPHA CHAIN"/>
    <property type="match status" value="1"/>
</dbReference>
<evidence type="ECO:0000313" key="13">
    <source>
        <dbReference type="Proteomes" id="UP001061302"/>
    </source>
</evidence>
<protein>
    <recommendedName>
        <fullName evidence="5 9">Riboflavin synthase</fullName>
        <ecNumber evidence="4 9">2.5.1.9</ecNumber>
    </recommendedName>
</protein>
<dbReference type="EMBL" id="CP106753">
    <property type="protein sequence ID" value="UXY17160.1"/>
    <property type="molecule type" value="Genomic_DNA"/>
</dbReference>
<dbReference type="PANTHER" id="PTHR21098:SF12">
    <property type="entry name" value="RIBOFLAVIN SYNTHASE"/>
    <property type="match status" value="1"/>
</dbReference>
<name>A0ABY6DS05_9NEIS</name>
<dbReference type="InterPro" id="IPR001783">
    <property type="entry name" value="Lumazine-bd"/>
</dbReference>
<keyword evidence="8" id="KW-0677">Repeat</keyword>
<dbReference type="Pfam" id="PF00677">
    <property type="entry name" value="Lum_binding"/>
    <property type="match status" value="2"/>
</dbReference>
<comment type="function">
    <text evidence="2">Catalyzes the dismutation of two molecules of 6,7-dimethyl-8-ribityllumazine, resulting in the formation of riboflavin and 5-amino-6-(D-ribitylamino)uracil.</text>
</comment>
<evidence type="ECO:0000313" key="12">
    <source>
        <dbReference type="EMBL" id="UXY17160.1"/>
    </source>
</evidence>
<reference evidence="12" key="1">
    <citation type="submission" date="2022-10" db="EMBL/GenBank/DDBJ databases">
        <title>Chitiniphilus purpureus sp. nov., a novel chitin-degrading bacterium isolated from crawfish pond sediment.</title>
        <authorList>
            <person name="Li K."/>
        </authorList>
    </citation>
    <scope>NUCLEOTIDE SEQUENCE</scope>
    <source>
        <strain evidence="12">CD1</strain>
    </source>
</reference>
<feature type="domain" description="Lumazine-binding" evidence="11">
    <location>
        <begin position="1"/>
        <end position="97"/>
    </location>
</feature>
<dbReference type="GO" id="GO:0004746">
    <property type="term" value="F:riboflavin synthase activity"/>
    <property type="evidence" value="ECO:0007669"/>
    <property type="project" value="UniProtKB-EC"/>
</dbReference>
<sequence length="204" mass="21471">MFTGIVEALGTLERVEPFPGGVRVTVHAPALDFSDIALGDSITHNGACMTVTGLLPQQRFSIDVSDESLRCTVGLDQTGAQVNLEKALRVNARLGGHLVSGHVDGIGEVVGFAPVGENRELVVRAPAVLARYLAVKGSVVVNGVSLTTNAVRDVPGGCEFSINLIPHTLAVTTLGRLHVGARVNLEIDLIARYVERMLSLESAA</sequence>
<dbReference type="RefSeq" id="WP_263126591.1">
    <property type="nucleotide sequence ID" value="NZ_CP106753.1"/>
</dbReference>
<dbReference type="InterPro" id="IPR023366">
    <property type="entry name" value="ATP_synth_asu-like_sf"/>
</dbReference>
<dbReference type="InterPro" id="IPR017938">
    <property type="entry name" value="Riboflavin_synthase-like_b-brl"/>
</dbReference>
<dbReference type="Proteomes" id="UP001061302">
    <property type="component" value="Chromosome"/>
</dbReference>
<evidence type="ECO:0000256" key="5">
    <source>
        <dbReference type="ARBA" id="ARBA00013950"/>
    </source>
</evidence>
<evidence type="ECO:0000259" key="11">
    <source>
        <dbReference type="PROSITE" id="PS51177"/>
    </source>
</evidence>
<evidence type="ECO:0000256" key="6">
    <source>
        <dbReference type="ARBA" id="ARBA00022619"/>
    </source>
</evidence>
<evidence type="ECO:0000256" key="9">
    <source>
        <dbReference type="NCBIfam" id="TIGR00187"/>
    </source>
</evidence>
<dbReference type="Gene3D" id="2.40.30.20">
    <property type="match status" value="2"/>
</dbReference>
<dbReference type="EC" id="2.5.1.9" evidence="4 9"/>
<dbReference type="PIRSF" id="PIRSF000498">
    <property type="entry name" value="Riboflavin_syn_A"/>
    <property type="match status" value="1"/>
</dbReference>
<feature type="repeat" description="Lumazine-binding" evidence="10">
    <location>
        <begin position="1"/>
        <end position="97"/>
    </location>
</feature>
<gene>
    <name evidence="12" type="ORF">N8I74_09175</name>
</gene>
<feature type="repeat" description="Lumazine-binding" evidence="10">
    <location>
        <begin position="98"/>
        <end position="198"/>
    </location>
</feature>